<keyword evidence="2" id="KW-0812">Transmembrane</keyword>
<protein>
    <submittedName>
        <fullName evidence="3">Uncharacterized protein</fullName>
    </submittedName>
</protein>
<accession>A0A426JUX1</accession>
<dbReference type="EMBL" id="RSAA01000010">
    <property type="protein sequence ID" value="RRO16988.1"/>
    <property type="molecule type" value="Genomic_DNA"/>
</dbReference>
<gene>
    <name evidence="3" type="ORF">EIL87_11960</name>
</gene>
<sequence length="72" mass="7388">MDVVVVWLVLAGEAGLALLVAALGAAWAQRHWTRPGREAHTATGSGIDASRPSTTGRRLLGAVAPGRECAQG</sequence>
<comment type="caution">
    <text evidence="3">The sequence shown here is derived from an EMBL/GenBank/DDBJ whole genome shotgun (WGS) entry which is preliminary data.</text>
</comment>
<evidence type="ECO:0000313" key="4">
    <source>
        <dbReference type="Proteomes" id="UP000274515"/>
    </source>
</evidence>
<proteinExistence type="predicted"/>
<evidence type="ECO:0000313" key="3">
    <source>
        <dbReference type="EMBL" id="RRO16988.1"/>
    </source>
</evidence>
<dbReference type="Proteomes" id="UP000274515">
    <property type="component" value="Unassembled WGS sequence"/>
</dbReference>
<reference evidence="3 4" key="1">
    <citation type="submission" date="2018-11" db="EMBL/GenBank/DDBJ databases">
        <title>Saccharopolyspora rhizosphaerae sp. nov., an actinomycete isolated from rhizosphere soil in Thailand.</title>
        <authorList>
            <person name="Intra B."/>
            <person name="Euanorasetr J."/>
            <person name="Take A."/>
            <person name="Inahashi Y."/>
            <person name="Mori M."/>
            <person name="Panbangred W."/>
            <person name="Matsumoto A."/>
        </authorList>
    </citation>
    <scope>NUCLEOTIDE SEQUENCE [LARGE SCALE GENOMIC DNA]</scope>
    <source>
        <strain evidence="3 4">H219</strain>
    </source>
</reference>
<evidence type="ECO:0000256" key="2">
    <source>
        <dbReference type="SAM" id="Phobius"/>
    </source>
</evidence>
<organism evidence="3 4">
    <name type="scientific">Saccharopolyspora rhizosphaerae</name>
    <dbReference type="NCBI Taxonomy" id="2492662"/>
    <lineage>
        <taxon>Bacteria</taxon>
        <taxon>Bacillati</taxon>
        <taxon>Actinomycetota</taxon>
        <taxon>Actinomycetes</taxon>
        <taxon>Pseudonocardiales</taxon>
        <taxon>Pseudonocardiaceae</taxon>
        <taxon>Saccharopolyspora</taxon>
    </lineage>
</organism>
<name>A0A426JUX1_9PSEU</name>
<keyword evidence="2" id="KW-1133">Transmembrane helix</keyword>
<feature type="region of interest" description="Disordered" evidence="1">
    <location>
        <begin position="35"/>
        <end position="54"/>
    </location>
</feature>
<keyword evidence="4" id="KW-1185">Reference proteome</keyword>
<dbReference type="RefSeq" id="WP_125090314.1">
    <property type="nucleotide sequence ID" value="NZ_RSAA01000010.1"/>
</dbReference>
<evidence type="ECO:0000256" key="1">
    <source>
        <dbReference type="SAM" id="MobiDB-lite"/>
    </source>
</evidence>
<dbReference type="AlphaFoldDB" id="A0A426JUX1"/>
<feature type="transmembrane region" description="Helical" evidence="2">
    <location>
        <begin position="6"/>
        <end position="28"/>
    </location>
</feature>
<keyword evidence="2" id="KW-0472">Membrane</keyword>